<dbReference type="EMBL" id="QRHG01000042">
    <property type="protein sequence ID" value="RHF57514.1"/>
    <property type="molecule type" value="Genomic_DNA"/>
</dbReference>
<reference evidence="5 6" key="1">
    <citation type="submission" date="2018-08" db="EMBL/GenBank/DDBJ databases">
        <title>A genome reference for cultivated species of the human gut microbiota.</title>
        <authorList>
            <person name="Zou Y."/>
            <person name="Xue W."/>
            <person name="Luo G."/>
        </authorList>
    </citation>
    <scope>NUCLEOTIDE SEQUENCE [LARGE SCALE GENOMIC DNA]</scope>
    <source>
        <strain evidence="4 6">AM25-1LB</strain>
        <strain evidence="3 5">TF11-7</strain>
    </source>
</reference>
<dbReference type="Pfam" id="PF20434">
    <property type="entry name" value="BD-FAE"/>
    <property type="match status" value="1"/>
</dbReference>
<evidence type="ECO:0000256" key="1">
    <source>
        <dbReference type="ARBA" id="ARBA00022801"/>
    </source>
</evidence>
<evidence type="ECO:0000259" key="2">
    <source>
        <dbReference type="Pfam" id="PF20434"/>
    </source>
</evidence>
<dbReference type="Gene3D" id="3.40.50.1820">
    <property type="entry name" value="alpha/beta hydrolase"/>
    <property type="match status" value="1"/>
</dbReference>
<sequence length="315" mass="35678">MKKRTKITLWSILFVIVFTVSALIRVNLLGSAPMRLMQVKWDDTVGTIYNDLNYENDYGHKYDLYVPANLDIGNAQQLILFIHGGSFNSGAKEDGEVWCKYYASKGYIAASLDYSLQTVQEDASLVRMNTEIKECVNAINEKCKELGYTLDGMATCGVSAGGTLAMNYAYTCAETSVVPVKFVFQLAAPADFEPSDWDILKKVNKLDTDAEFLSMMTGVNITEEIIKSGEYEKYVDMISPARLVNENSVPTLLGYGLKDHLVPRELKYKLVSALEDNGVEYDYFEFPNCNHGMYRDLDMLKQFLELSLEYCERYF</sequence>
<dbReference type="AlphaFoldDB" id="A0A3E4LZN7"/>
<proteinExistence type="predicted"/>
<dbReference type="EMBL" id="QSQN01000001">
    <property type="protein sequence ID" value="RGK42940.1"/>
    <property type="molecule type" value="Genomic_DNA"/>
</dbReference>
<dbReference type="InterPro" id="IPR050300">
    <property type="entry name" value="GDXG_lipolytic_enzyme"/>
</dbReference>
<comment type="caution">
    <text evidence="3">The sequence shown here is derived from an EMBL/GenBank/DDBJ whole genome shotgun (WGS) entry which is preliminary data.</text>
</comment>
<dbReference type="RefSeq" id="WP_005610839.1">
    <property type="nucleotide sequence ID" value="NZ_CABKOA010000019.1"/>
</dbReference>
<gene>
    <name evidence="4" type="ORF">DW672_12005</name>
    <name evidence="3" type="ORF">DXD17_00085</name>
</gene>
<feature type="domain" description="BD-FAE-like" evidence="2">
    <location>
        <begin position="63"/>
        <end position="273"/>
    </location>
</feature>
<dbReference type="PANTHER" id="PTHR48081">
    <property type="entry name" value="AB HYDROLASE SUPERFAMILY PROTEIN C4A8.06C"/>
    <property type="match status" value="1"/>
</dbReference>
<dbReference type="InterPro" id="IPR049492">
    <property type="entry name" value="BD-FAE-like_dom"/>
</dbReference>
<evidence type="ECO:0000313" key="4">
    <source>
        <dbReference type="EMBL" id="RHF57514.1"/>
    </source>
</evidence>
<dbReference type="SUPFAM" id="SSF53474">
    <property type="entry name" value="alpha/beta-Hydrolases"/>
    <property type="match status" value="1"/>
</dbReference>
<dbReference type="GO" id="GO:0016787">
    <property type="term" value="F:hydrolase activity"/>
    <property type="evidence" value="ECO:0007669"/>
    <property type="project" value="UniProtKB-KW"/>
</dbReference>
<dbReference type="GeneID" id="77334402"/>
<keyword evidence="1 3" id="KW-0378">Hydrolase</keyword>
<evidence type="ECO:0000313" key="3">
    <source>
        <dbReference type="EMBL" id="RGK42940.1"/>
    </source>
</evidence>
<evidence type="ECO:0000313" key="6">
    <source>
        <dbReference type="Proteomes" id="UP000284902"/>
    </source>
</evidence>
<accession>A0A3E4LZN7</accession>
<protein>
    <submittedName>
        <fullName evidence="3">Alpha/beta hydrolase</fullName>
    </submittedName>
</protein>
<dbReference type="Proteomes" id="UP000284902">
    <property type="component" value="Unassembled WGS sequence"/>
</dbReference>
<dbReference type="Proteomes" id="UP000260793">
    <property type="component" value="Unassembled WGS sequence"/>
</dbReference>
<organism evidence="3 5">
    <name type="scientific">[Ruminococcus] lactaris</name>
    <dbReference type="NCBI Taxonomy" id="46228"/>
    <lineage>
        <taxon>Bacteria</taxon>
        <taxon>Bacillati</taxon>
        <taxon>Bacillota</taxon>
        <taxon>Clostridia</taxon>
        <taxon>Lachnospirales</taxon>
        <taxon>Lachnospiraceae</taxon>
        <taxon>Mediterraneibacter</taxon>
    </lineage>
</organism>
<evidence type="ECO:0000313" key="5">
    <source>
        <dbReference type="Proteomes" id="UP000260793"/>
    </source>
</evidence>
<dbReference type="InterPro" id="IPR029058">
    <property type="entry name" value="AB_hydrolase_fold"/>
</dbReference>
<name>A0A3E4LZN7_9FIRM</name>